<organism evidence="1">
    <name type="scientific">hydrothermal vent metagenome</name>
    <dbReference type="NCBI Taxonomy" id="652676"/>
    <lineage>
        <taxon>unclassified sequences</taxon>
        <taxon>metagenomes</taxon>
        <taxon>ecological metagenomes</taxon>
    </lineage>
</organism>
<evidence type="ECO:0000313" key="1">
    <source>
        <dbReference type="EMBL" id="VAW58420.1"/>
    </source>
</evidence>
<gene>
    <name evidence="1" type="ORF">MNBD_GAMMA08-204</name>
</gene>
<dbReference type="AlphaFoldDB" id="A0A3B0X141"/>
<reference evidence="1" key="1">
    <citation type="submission" date="2018-06" db="EMBL/GenBank/DDBJ databases">
        <authorList>
            <person name="Zhirakovskaya E."/>
        </authorList>
    </citation>
    <scope>NUCLEOTIDE SEQUENCE</scope>
</reference>
<proteinExistence type="predicted"/>
<evidence type="ECO:0008006" key="2">
    <source>
        <dbReference type="Google" id="ProtNLM"/>
    </source>
</evidence>
<dbReference type="Gene3D" id="3.90.1720.70">
    <property type="match status" value="1"/>
</dbReference>
<accession>A0A3B0X141</accession>
<dbReference type="EMBL" id="UOFH01000009">
    <property type="protein sequence ID" value="VAW58420.1"/>
    <property type="molecule type" value="Genomic_DNA"/>
</dbReference>
<sequence>MPTIKAKTIWSNHPYPLSPCSTIHFTNQCAIRMGVALEKSGIDTKSFDKMYPNRRCYKNLHHNPKHILAAQELANWIESNEIVFGKVQKFKNVSSANFVGKKGIVFIMNGWGATDHIDIWDGKDLKGGTPQYFSLGESVWFWKLD</sequence>
<name>A0A3B0X141_9ZZZZ</name>
<protein>
    <recommendedName>
        <fullName evidence="2">Type VI secretion system amidase effector protein Tae4</fullName>
    </recommendedName>
</protein>
<dbReference type="InterPro" id="IPR025562">
    <property type="entry name" value="Tae4"/>
</dbReference>
<dbReference type="Pfam" id="PF14113">
    <property type="entry name" value="Tae4"/>
    <property type="match status" value="1"/>
</dbReference>